<proteinExistence type="inferred from homology"/>
<dbReference type="STRING" id="63057.A0A2P5G1A1"/>
<reference evidence="4" key="1">
    <citation type="submission" date="2016-06" db="EMBL/GenBank/DDBJ databases">
        <title>Parallel loss of symbiosis genes in relatives of nitrogen-fixing non-legume Parasponia.</title>
        <authorList>
            <person name="Van Velzen R."/>
            <person name="Holmer R."/>
            <person name="Bu F."/>
            <person name="Rutten L."/>
            <person name="Van Zeijl A."/>
            <person name="Liu W."/>
            <person name="Santuari L."/>
            <person name="Cao Q."/>
            <person name="Sharma T."/>
            <person name="Shen D."/>
            <person name="Roswanjaya Y."/>
            <person name="Wardhani T."/>
            <person name="Kalhor M.S."/>
            <person name="Jansen J."/>
            <person name="Van den Hoogen J."/>
            <person name="Gungor B."/>
            <person name="Hartog M."/>
            <person name="Hontelez J."/>
            <person name="Verver J."/>
            <person name="Yang W.-C."/>
            <person name="Schijlen E."/>
            <person name="Repin R."/>
            <person name="Schilthuizen M."/>
            <person name="Schranz E."/>
            <person name="Heidstra R."/>
            <person name="Miyata K."/>
            <person name="Fedorova E."/>
            <person name="Kohlen W."/>
            <person name="Bisseling T."/>
            <person name="Smit S."/>
            <person name="Geurts R."/>
        </authorList>
    </citation>
    <scope>NUCLEOTIDE SEQUENCE [LARGE SCALE GENOMIC DNA]</scope>
    <source>
        <strain evidence="4">cv. RG33-2</strain>
    </source>
</reference>
<evidence type="ECO:0000313" key="4">
    <source>
        <dbReference type="Proteomes" id="UP000237000"/>
    </source>
</evidence>
<protein>
    <submittedName>
        <fullName evidence="3">Cryptochrome/DNA photolyase, FAD-binding domain containing protein</fullName>
    </submittedName>
</protein>
<dbReference type="GO" id="GO:0003904">
    <property type="term" value="F:deoxyribodipyrimidine photo-lyase activity"/>
    <property type="evidence" value="ECO:0007669"/>
    <property type="project" value="TreeGrafter"/>
</dbReference>
<dbReference type="AlphaFoldDB" id="A0A2P5G1A1"/>
<dbReference type="Proteomes" id="UP000237000">
    <property type="component" value="Unassembled WGS sequence"/>
</dbReference>
<gene>
    <name evidence="3" type="ORF">TorRG33x02_001060</name>
</gene>
<feature type="binding site" evidence="2">
    <location>
        <position position="43"/>
    </location>
    <ligand>
        <name>FAD</name>
        <dbReference type="ChEBI" id="CHEBI:57692"/>
    </ligand>
</feature>
<dbReference type="PANTHER" id="PTHR11455">
    <property type="entry name" value="CRYPTOCHROME"/>
    <property type="match status" value="1"/>
</dbReference>
<feature type="binding site" evidence="2">
    <location>
        <position position="92"/>
    </location>
    <ligand>
        <name>FAD</name>
        <dbReference type="ChEBI" id="CHEBI:57692"/>
    </ligand>
</feature>
<evidence type="ECO:0000256" key="1">
    <source>
        <dbReference type="ARBA" id="ARBA00005862"/>
    </source>
</evidence>
<evidence type="ECO:0000313" key="3">
    <source>
        <dbReference type="EMBL" id="POO03802.1"/>
    </source>
</evidence>
<feature type="binding site" evidence="2">
    <location>
        <begin position="56"/>
        <end position="60"/>
    </location>
    <ligand>
        <name>FAD</name>
        <dbReference type="ChEBI" id="CHEBI:57692"/>
    </ligand>
</feature>
<dbReference type="InterPro" id="IPR002081">
    <property type="entry name" value="Cryptochrome/DNA_photolyase_1"/>
</dbReference>
<dbReference type="InParanoid" id="A0A2P5G1A1"/>
<keyword evidence="2" id="KW-0274">FAD</keyword>
<dbReference type="GO" id="GO:0071949">
    <property type="term" value="F:FAD binding"/>
    <property type="evidence" value="ECO:0007669"/>
    <property type="project" value="TreeGrafter"/>
</dbReference>
<comment type="caution">
    <text evidence="3">The sequence shown here is derived from an EMBL/GenBank/DDBJ whole genome shotgun (WGS) entry which is preliminary data.</text>
</comment>
<dbReference type="PANTHER" id="PTHR11455:SF22">
    <property type="entry name" value="CRYPTOCHROME DASH"/>
    <property type="match status" value="1"/>
</dbReference>
<dbReference type="OrthoDB" id="435881at2759"/>
<organism evidence="3 4">
    <name type="scientific">Trema orientale</name>
    <name type="common">Charcoal tree</name>
    <name type="synonym">Celtis orientalis</name>
    <dbReference type="NCBI Taxonomy" id="63057"/>
    <lineage>
        <taxon>Eukaryota</taxon>
        <taxon>Viridiplantae</taxon>
        <taxon>Streptophyta</taxon>
        <taxon>Embryophyta</taxon>
        <taxon>Tracheophyta</taxon>
        <taxon>Spermatophyta</taxon>
        <taxon>Magnoliopsida</taxon>
        <taxon>eudicotyledons</taxon>
        <taxon>Gunneridae</taxon>
        <taxon>Pentapetalae</taxon>
        <taxon>rosids</taxon>
        <taxon>fabids</taxon>
        <taxon>Rosales</taxon>
        <taxon>Cannabaceae</taxon>
        <taxon>Trema</taxon>
    </lineage>
</organism>
<comment type="cofactor">
    <cofactor evidence="2">
        <name>FAD</name>
        <dbReference type="ChEBI" id="CHEBI:57692"/>
    </cofactor>
    <text evidence="2">Binds 1 FAD per subunit.</text>
</comment>
<dbReference type="InterPro" id="IPR036134">
    <property type="entry name" value="Crypto/Photolyase_FAD-like_sf"/>
</dbReference>
<comment type="similarity">
    <text evidence="1">Belongs to the DNA photolyase class-1 family.</text>
</comment>
<keyword evidence="2" id="KW-0285">Flavoprotein</keyword>
<name>A0A2P5G1A1_TREOI</name>
<dbReference type="EMBL" id="JXTC01000001">
    <property type="protein sequence ID" value="POO03802.1"/>
    <property type="molecule type" value="Genomic_DNA"/>
</dbReference>
<dbReference type="GO" id="GO:0000719">
    <property type="term" value="P:photoreactive repair"/>
    <property type="evidence" value="ECO:0007669"/>
    <property type="project" value="TreeGrafter"/>
</dbReference>
<dbReference type="GO" id="GO:0003677">
    <property type="term" value="F:DNA binding"/>
    <property type="evidence" value="ECO:0007669"/>
    <property type="project" value="TreeGrafter"/>
</dbReference>
<accession>A0A2P5G1A1</accession>
<sequence>MPNCIAFPLLMQVSKGMKFVGGESAALSRVYEYFWNKDLLRKYKETRNGMLGPDYSTKFSPWLASGSLSPRLIHEEVKRYENERLANDSTYWYHSLSIPVKSFGIHFLA</sequence>
<keyword evidence="3" id="KW-0456">Lyase</keyword>
<dbReference type="Gene3D" id="1.25.40.80">
    <property type="match status" value="1"/>
</dbReference>
<evidence type="ECO:0000256" key="2">
    <source>
        <dbReference type="PIRSR" id="PIRSR602081-1"/>
    </source>
</evidence>
<keyword evidence="4" id="KW-1185">Reference proteome</keyword>
<dbReference type="SUPFAM" id="SSF48173">
    <property type="entry name" value="Cryptochrome/photolyase FAD-binding domain"/>
    <property type="match status" value="1"/>
</dbReference>